<dbReference type="PANTHER" id="PTHR35268">
    <property type="entry name" value="PROTEIN CCSMST1"/>
    <property type="match status" value="1"/>
</dbReference>
<comment type="caution">
    <text evidence="1">The sequence shown here is derived from an EMBL/GenBank/DDBJ whole genome shotgun (WGS) entry which is preliminary data.</text>
</comment>
<keyword evidence="2" id="KW-1185">Reference proteome</keyword>
<protein>
    <submittedName>
        <fullName evidence="1">ACYPI46564 protein</fullName>
    </submittedName>
</protein>
<dbReference type="Pfam" id="PF15013">
    <property type="entry name" value="CCSMST1"/>
    <property type="match status" value="1"/>
</dbReference>
<dbReference type="Proteomes" id="UP001607303">
    <property type="component" value="Unassembled WGS sequence"/>
</dbReference>
<dbReference type="EMBL" id="JAYRBN010000066">
    <property type="protein sequence ID" value="KAL2736144.1"/>
    <property type="molecule type" value="Genomic_DNA"/>
</dbReference>
<accession>A0ABD2BTN8</accession>
<sequence>MLTQFVKVSFQNQCKKVFFASKMRLNRQNLDFRQTGLYNLLLQSNRKASSKDKIVDDDNSNEPIKYSTSKASTWLASQTRHPLPERHPYESDVITISLLIFMIYFFILREENDIDLSLNKPLSELVPKIVSEMDNENVVSKKL</sequence>
<dbReference type="PANTHER" id="PTHR35268:SF1">
    <property type="entry name" value="UBIQUINOL-CYTOCHROME-C REDUCTASE COMPLEX ASSEMBLY FACTOR 4"/>
    <property type="match status" value="1"/>
</dbReference>
<evidence type="ECO:0000313" key="2">
    <source>
        <dbReference type="Proteomes" id="UP001607303"/>
    </source>
</evidence>
<name>A0ABD2BTN8_VESMC</name>
<proteinExistence type="predicted"/>
<gene>
    <name evidence="1" type="ORF">V1477_012653</name>
</gene>
<organism evidence="1 2">
    <name type="scientific">Vespula maculifrons</name>
    <name type="common">Eastern yellow jacket</name>
    <name type="synonym">Wasp</name>
    <dbReference type="NCBI Taxonomy" id="7453"/>
    <lineage>
        <taxon>Eukaryota</taxon>
        <taxon>Metazoa</taxon>
        <taxon>Ecdysozoa</taxon>
        <taxon>Arthropoda</taxon>
        <taxon>Hexapoda</taxon>
        <taxon>Insecta</taxon>
        <taxon>Pterygota</taxon>
        <taxon>Neoptera</taxon>
        <taxon>Endopterygota</taxon>
        <taxon>Hymenoptera</taxon>
        <taxon>Apocrita</taxon>
        <taxon>Aculeata</taxon>
        <taxon>Vespoidea</taxon>
        <taxon>Vespidae</taxon>
        <taxon>Vespinae</taxon>
        <taxon>Vespula</taxon>
    </lineage>
</organism>
<reference evidence="1 2" key="1">
    <citation type="journal article" date="2024" name="Ann. Entomol. Soc. Am.">
        <title>Genomic analyses of the southern and eastern yellowjacket wasps (Hymenoptera: Vespidae) reveal evolutionary signatures of social life.</title>
        <authorList>
            <person name="Catto M.A."/>
            <person name="Caine P.B."/>
            <person name="Orr S.E."/>
            <person name="Hunt B.G."/>
            <person name="Goodisman M.A.D."/>
        </authorList>
    </citation>
    <scope>NUCLEOTIDE SEQUENCE [LARGE SCALE GENOMIC DNA]</scope>
    <source>
        <strain evidence="1">232</strain>
        <tissue evidence="1">Head and thorax</tissue>
    </source>
</reference>
<dbReference type="AlphaFoldDB" id="A0ABD2BTN8"/>
<dbReference type="InterPro" id="IPR029160">
    <property type="entry name" value="UQCC4"/>
</dbReference>
<evidence type="ECO:0000313" key="1">
    <source>
        <dbReference type="EMBL" id="KAL2736144.1"/>
    </source>
</evidence>